<dbReference type="InterPro" id="IPR005625">
    <property type="entry name" value="PepSY-ass_TM"/>
</dbReference>
<dbReference type="PANTHER" id="PTHR34219">
    <property type="entry name" value="IRON-REGULATED INNER MEMBRANE PROTEIN-RELATED"/>
    <property type="match status" value="1"/>
</dbReference>
<dbReference type="Pfam" id="PF03929">
    <property type="entry name" value="PepSY_TM"/>
    <property type="match status" value="1"/>
</dbReference>
<evidence type="ECO:0000313" key="4">
    <source>
        <dbReference type="Proteomes" id="UP000237819"/>
    </source>
</evidence>
<dbReference type="OrthoDB" id="9776609at2"/>
<dbReference type="Pfam" id="PF03413">
    <property type="entry name" value="PepSY"/>
    <property type="match status" value="1"/>
</dbReference>
<keyword evidence="1" id="KW-1133">Transmembrane helix</keyword>
<dbReference type="EMBL" id="PUHZ01000024">
    <property type="protein sequence ID" value="PQO43070.1"/>
    <property type="molecule type" value="Genomic_DNA"/>
</dbReference>
<name>A0A2S8GFJ1_9BACT</name>
<feature type="transmembrane region" description="Helical" evidence="1">
    <location>
        <begin position="142"/>
        <end position="173"/>
    </location>
</feature>
<gene>
    <name evidence="3" type="ORF">C5Y93_25505</name>
</gene>
<evidence type="ECO:0000259" key="2">
    <source>
        <dbReference type="Pfam" id="PF03413"/>
    </source>
</evidence>
<feature type="domain" description="PepSY" evidence="2">
    <location>
        <begin position="250"/>
        <end position="311"/>
    </location>
</feature>
<dbReference type="AlphaFoldDB" id="A0A2S8GFJ1"/>
<dbReference type="RefSeq" id="WP_105338282.1">
    <property type="nucleotide sequence ID" value="NZ_PUHZ01000024.1"/>
</dbReference>
<protein>
    <submittedName>
        <fullName evidence="3">PepSY domain-containing protein</fullName>
    </submittedName>
</protein>
<evidence type="ECO:0000313" key="3">
    <source>
        <dbReference type="EMBL" id="PQO43070.1"/>
    </source>
</evidence>
<feature type="transmembrane region" description="Helical" evidence="1">
    <location>
        <begin position="12"/>
        <end position="36"/>
    </location>
</feature>
<dbReference type="Proteomes" id="UP000237819">
    <property type="component" value="Unassembled WGS sequence"/>
</dbReference>
<comment type="caution">
    <text evidence="3">The sequence shown here is derived from an EMBL/GenBank/DDBJ whole genome shotgun (WGS) entry which is preliminary data.</text>
</comment>
<dbReference type="PANTHER" id="PTHR34219:SF3">
    <property type="entry name" value="BLL7967 PROTEIN"/>
    <property type="match status" value="1"/>
</dbReference>
<accession>A0A2S8GFJ1</accession>
<keyword evidence="1" id="KW-0812">Transmembrane</keyword>
<feature type="transmembrane region" description="Helical" evidence="1">
    <location>
        <begin position="343"/>
        <end position="364"/>
    </location>
</feature>
<keyword evidence="1" id="KW-0472">Membrane</keyword>
<dbReference type="InterPro" id="IPR025711">
    <property type="entry name" value="PepSY"/>
</dbReference>
<reference evidence="3 4" key="1">
    <citation type="submission" date="2018-02" db="EMBL/GenBank/DDBJ databases">
        <title>Comparative genomes isolates from brazilian mangrove.</title>
        <authorList>
            <person name="Araujo J.E."/>
            <person name="Taketani R.G."/>
            <person name="Silva M.C.P."/>
            <person name="Loureco M.V."/>
            <person name="Andreote F.D."/>
        </authorList>
    </citation>
    <scope>NUCLEOTIDE SEQUENCE [LARGE SCALE GENOMIC DNA]</scope>
    <source>
        <strain evidence="3 4">Nap-Phe MGV</strain>
    </source>
</reference>
<organism evidence="3 4">
    <name type="scientific">Blastopirellula marina</name>
    <dbReference type="NCBI Taxonomy" id="124"/>
    <lineage>
        <taxon>Bacteria</taxon>
        <taxon>Pseudomonadati</taxon>
        <taxon>Planctomycetota</taxon>
        <taxon>Planctomycetia</taxon>
        <taxon>Pirellulales</taxon>
        <taxon>Pirellulaceae</taxon>
        <taxon>Blastopirellula</taxon>
    </lineage>
</organism>
<feature type="transmembrane region" description="Helical" evidence="1">
    <location>
        <begin position="194"/>
        <end position="216"/>
    </location>
</feature>
<proteinExistence type="predicted"/>
<sequence length="391" mass="42799">MHVRFRRLWLAVHRWIGLTFGLAFVLLGLTGSLLVFDHAIDEQLYPELLLTEETGTPKPLQAILDAANAGYTGDSAGVLSPALVVGKPRVENGVWPVLFRGGTDTAPEFIVVYVDPYTAEVTGQRTFGTDPMGMIYRLHFRLLAGMFGGLAVGVIGIVVLISLISGVVLWWPLLKGGFRAALAIRGGSRFNYDLHKTTGIVTALFLLVITFSGVYMELPFVIKPVLEVVSTKTKPPKDLKSAAAEGRTALTADQAIEIAVKEFPGAVYDHLHPPEGDEGIYEVAFRQPGEVQSSFGRTQVYLDQYGGEVLFVHSPETFTATDTFDAWQFPLHNGEAFGLLGRWVVFCLGIVPAILYVTGFLLWYRRKKKKKPAVAETKQVAAETESLATVS</sequence>
<evidence type="ECO:0000256" key="1">
    <source>
        <dbReference type="SAM" id="Phobius"/>
    </source>
</evidence>